<feature type="domain" description="HTH luxR-type" evidence="3">
    <location>
        <begin position="839"/>
        <end position="904"/>
    </location>
</feature>
<accession>A0A1X0B662</accession>
<dbReference type="InterPro" id="IPR011990">
    <property type="entry name" value="TPR-like_helical_dom_sf"/>
</dbReference>
<name>A0A1X0B662_9MYCO</name>
<evidence type="ECO:0000256" key="1">
    <source>
        <dbReference type="ARBA" id="ARBA00022741"/>
    </source>
</evidence>
<dbReference type="GO" id="GO:0003677">
    <property type="term" value="F:DNA binding"/>
    <property type="evidence" value="ECO:0007669"/>
    <property type="project" value="InterPro"/>
</dbReference>
<dbReference type="SUPFAM" id="SSF52540">
    <property type="entry name" value="P-loop containing nucleoside triphosphate hydrolases"/>
    <property type="match status" value="1"/>
</dbReference>
<keyword evidence="1" id="KW-0547">Nucleotide-binding</keyword>
<dbReference type="InterPro" id="IPR016032">
    <property type="entry name" value="Sig_transdc_resp-reg_C-effctor"/>
</dbReference>
<dbReference type="InterPro" id="IPR027417">
    <property type="entry name" value="P-loop_NTPase"/>
</dbReference>
<dbReference type="GO" id="GO:0004016">
    <property type="term" value="F:adenylate cyclase activity"/>
    <property type="evidence" value="ECO:0007669"/>
    <property type="project" value="TreeGrafter"/>
</dbReference>
<dbReference type="EMBL" id="MVHF01000005">
    <property type="protein sequence ID" value="ORA37827.1"/>
    <property type="molecule type" value="Genomic_DNA"/>
</dbReference>
<dbReference type="InterPro" id="IPR036388">
    <property type="entry name" value="WH-like_DNA-bd_sf"/>
</dbReference>
<dbReference type="SMART" id="SM00421">
    <property type="entry name" value="HTH_LUXR"/>
    <property type="match status" value="1"/>
</dbReference>
<dbReference type="Proteomes" id="UP000192448">
    <property type="component" value="Unassembled WGS sequence"/>
</dbReference>
<dbReference type="PRINTS" id="PR00038">
    <property type="entry name" value="HTHLUXR"/>
</dbReference>
<dbReference type="Pfam" id="PF13191">
    <property type="entry name" value="AAA_16"/>
    <property type="match status" value="1"/>
</dbReference>
<evidence type="ECO:0000259" key="3">
    <source>
        <dbReference type="PROSITE" id="PS50043"/>
    </source>
</evidence>
<dbReference type="Pfam" id="PF00196">
    <property type="entry name" value="GerE"/>
    <property type="match status" value="1"/>
</dbReference>
<dbReference type="PROSITE" id="PS50043">
    <property type="entry name" value="HTH_LUXR_2"/>
    <property type="match status" value="1"/>
</dbReference>
<dbReference type="GO" id="GO:0006355">
    <property type="term" value="P:regulation of DNA-templated transcription"/>
    <property type="evidence" value="ECO:0007669"/>
    <property type="project" value="InterPro"/>
</dbReference>
<keyword evidence="5" id="KW-1185">Reference proteome</keyword>
<gene>
    <name evidence="4" type="ORF">BST13_07245</name>
</gene>
<keyword evidence="2" id="KW-0067">ATP-binding</keyword>
<reference evidence="4 5" key="1">
    <citation type="submission" date="2017-02" db="EMBL/GenBank/DDBJ databases">
        <title>The new phylogeny of genus Mycobacterium.</title>
        <authorList>
            <person name="Tortoli E."/>
            <person name="Trovato A."/>
            <person name="Cirillo D.M."/>
        </authorList>
    </citation>
    <scope>NUCLEOTIDE SEQUENCE [LARGE SCALE GENOMIC DNA]</scope>
    <source>
        <strain evidence="4 5">RW6</strain>
    </source>
</reference>
<dbReference type="GO" id="GO:0005524">
    <property type="term" value="F:ATP binding"/>
    <property type="evidence" value="ECO:0007669"/>
    <property type="project" value="UniProtKB-KW"/>
</dbReference>
<dbReference type="GO" id="GO:0005737">
    <property type="term" value="C:cytoplasm"/>
    <property type="evidence" value="ECO:0007669"/>
    <property type="project" value="TreeGrafter"/>
</dbReference>
<comment type="caution">
    <text evidence="4">The sequence shown here is derived from an EMBL/GenBank/DDBJ whole genome shotgun (WGS) entry which is preliminary data.</text>
</comment>
<dbReference type="Gene3D" id="1.10.10.10">
    <property type="entry name" value="Winged helix-like DNA-binding domain superfamily/Winged helix DNA-binding domain"/>
    <property type="match status" value="1"/>
</dbReference>
<evidence type="ECO:0000313" key="4">
    <source>
        <dbReference type="EMBL" id="ORA37827.1"/>
    </source>
</evidence>
<dbReference type="STRING" id="1927124.BST13_07245"/>
<dbReference type="PROSITE" id="PS00622">
    <property type="entry name" value="HTH_LUXR_1"/>
    <property type="match status" value="1"/>
</dbReference>
<dbReference type="PANTHER" id="PTHR16305">
    <property type="entry name" value="TESTICULAR SOLUBLE ADENYLYL CYCLASE"/>
    <property type="match status" value="1"/>
</dbReference>
<dbReference type="InterPro" id="IPR000792">
    <property type="entry name" value="Tscrpt_reg_LuxR_C"/>
</dbReference>
<dbReference type="SUPFAM" id="SSF48452">
    <property type="entry name" value="TPR-like"/>
    <property type="match status" value="2"/>
</dbReference>
<dbReference type="InterPro" id="IPR041664">
    <property type="entry name" value="AAA_16"/>
</dbReference>
<proteinExistence type="predicted"/>
<dbReference type="CDD" id="cd06170">
    <property type="entry name" value="LuxR_C_like"/>
    <property type="match status" value="1"/>
</dbReference>
<dbReference type="PANTHER" id="PTHR16305:SF35">
    <property type="entry name" value="TRANSCRIPTIONAL ACTIVATOR DOMAIN"/>
    <property type="match status" value="1"/>
</dbReference>
<evidence type="ECO:0000313" key="5">
    <source>
        <dbReference type="Proteomes" id="UP000192448"/>
    </source>
</evidence>
<dbReference type="AlphaFoldDB" id="A0A1X0B662"/>
<protein>
    <recommendedName>
        <fullName evidence="3">HTH luxR-type domain-containing protein</fullName>
    </recommendedName>
</protein>
<evidence type="ECO:0000256" key="2">
    <source>
        <dbReference type="ARBA" id="ARBA00022840"/>
    </source>
</evidence>
<organism evidence="4 5">
    <name type="scientific">Mycobacterium aquaticum</name>
    <dbReference type="NCBI Taxonomy" id="1927124"/>
    <lineage>
        <taxon>Bacteria</taxon>
        <taxon>Bacillati</taxon>
        <taxon>Actinomycetota</taxon>
        <taxon>Actinomycetes</taxon>
        <taxon>Mycobacteriales</taxon>
        <taxon>Mycobacteriaceae</taxon>
        <taxon>Mycobacterium</taxon>
    </lineage>
</organism>
<dbReference type="SUPFAM" id="SSF46894">
    <property type="entry name" value="C-terminal effector domain of the bipartite response regulators"/>
    <property type="match status" value="1"/>
</dbReference>
<sequence length="905" mass="98591">MGDFLTSACWPSALLLEGEAGIGKTTLWSSAIDQARTLGIRVLSARTAAAESVLAYVSLADLLGDVDVAEYGDLADPQRIAMDQVLLRGTEGGCEATDPRAVAAGFLSVIERLADESLVLIAIDDLQWLDTSSRKVLSYAARRMTGRVALLCTVRTDPESRAAASWLELSRADAVDRISVAPLSIGTLSRVISERLGRNLPRPTMVRIHQISGGNPFYALELARTIDTQAAVVEMPLPGTLAELVHARIRNTAAGTREVLLVVACVAVPTVELVARMLNSDDARVVELLKDAECKEIVGLDGQWIRFTHPLLAAGVYASATPAQRRAMHRRLSEVVEEPELRARHLALSVTRADAHTLQVLDFAAERARNRGAPAAAAELLELATKLGGDTPERRIRQANDLFNAGDVERARALLNRTVDEEASKPVRVQAFRLLGAIEILDRSHRGAAALLKRALDEADDDLASRAQILVPLSFALYHSGDHQAAASGFDDAVSCATRLGRSDLLSQALSMRTLVKFWQGSGVDQESLSRATDLDDRRAPVSVVYQPRMHNAMLLACTGHVDAAHDEFNAIRRQCIESGAESDYTFVAFHAALNDIWRGDVAAATLLADDVVERAPQLGGTHVVVSLIMRAHCAAYAGRELEARSDSGEAMATVWRCESSFLSSWALTVRGFLEVSLGNFEAALEALEPLLSNFREARQATEIHVAAWVPDAVEAMIGLDRLTEAEPLIDALEENGRRLDRPWMLAVGGRCRALLLAAQGEPDRAVVVAQQALAEHDRLPMPFDRARTQLVLGQLQRRQRRRRVAVETLAQALATFEALGTPLWAAQARQATGRVDLRPARDNELTDAERRIAELVASGMSNREVAAKLFVSAKTVEVHLSRIYRKLGIRSRSELGWRIARPVP</sequence>
<dbReference type="Gene3D" id="1.25.40.10">
    <property type="entry name" value="Tetratricopeptide repeat domain"/>
    <property type="match status" value="2"/>
</dbReference>